<evidence type="ECO:0000313" key="4">
    <source>
        <dbReference type="EMBL" id="GGJ25266.1"/>
    </source>
</evidence>
<dbReference type="InterPro" id="IPR005913">
    <property type="entry name" value="dTDP_dehydrorham_reduct"/>
</dbReference>
<dbReference type="PANTHER" id="PTHR10491:SF4">
    <property type="entry name" value="METHIONINE ADENOSYLTRANSFERASE 2 SUBUNIT BETA"/>
    <property type="match status" value="1"/>
</dbReference>
<dbReference type="EC" id="1.1.1.133" evidence="2"/>
<protein>
    <recommendedName>
        <fullName evidence="2">dTDP-4-dehydrorhamnose reductase</fullName>
        <ecNumber evidence="2">1.1.1.133</ecNumber>
    </recommendedName>
</protein>
<dbReference type="Gene3D" id="3.40.50.720">
    <property type="entry name" value="NAD(P)-binding Rossmann-like Domain"/>
    <property type="match status" value="2"/>
</dbReference>
<dbReference type="SUPFAM" id="SSF51735">
    <property type="entry name" value="NAD(P)-binding Rossmann-fold domains"/>
    <property type="match status" value="1"/>
</dbReference>
<dbReference type="Gene3D" id="3.90.25.10">
    <property type="entry name" value="UDP-galactose 4-epimerase, domain 1"/>
    <property type="match status" value="1"/>
</dbReference>
<feature type="domain" description="RmlD-like substrate binding" evidence="3">
    <location>
        <begin position="79"/>
        <end position="221"/>
    </location>
</feature>
<evidence type="ECO:0000313" key="5">
    <source>
        <dbReference type="Proteomes" id="UP000632222"/>
    </source>
</evidence>
<dbReference type="EMBL" id="BMOD01000002">
    <property type="protein sequence ID" value="GGJ25266.1"/>
    <property type="molecule type" value="Genomic_DNA"/>
</dbReference>
<evidence type="ECO:0000259" key="3">
    <source>
        <dbReference type="Pfam" id="PF04321"/>
    </source>
</evidence>
<keyword evidence="2" id="KW-0521">NADP</keyword>
<reference evidence="5" key="1">
    <citation type="journal article" date="2019" name="Int. J. Syst. Evol. Microbiol.">
        <title>The Global Catalogue of Microorganisms (GCM) 10K type strain sequencing project: providing services to taxonomists for standard genome sequencing and annotation.</title>
        <authorList>
            <consortium name="The Broad Institute Genomics Platform"/>
            <consortium name="The Broad Institute Genome Sequencing Center for Infectious Disease"/>
            <person name="Wu L."/>
            <person name="Ma J."/>
        </authorList>
    </citation>
    <scope>NUCLEOTIDE SEQUENCE [LARGE SCALE GENOMIC DNA]</scope>
    <source>
        <strain evidence="5">JCM 14370</strain>
    </source>
</reference>
<feature type="domain" description="RmlD-like substrate binding" evidence="3">
    <location>
        <begin position="14"/>
        <end position="72"/>
    </location>
</feature>
<organism evidence="4 5">
    <name type="scientific">Deinococcus roseus</name>
    <dbReference type="NCBI Taxonomy" id="392414"/>
    <lineage>
        <taxon>Bacteria</taxon>
        <taxon>Thermotogati</taxon>
        <taxon>Deinococcota</taxon>
        <taxon>Deinococci</taxon>
        <taxon>Deinococcales</taxon>
        <taxon>Deinococcaceae</taxon>
        <taxon>Deinococcus</taxon>
    </lineage>
</organism>
<dbReference type="Pfam" id="PF04321">
    <property type="entry name" value="RmlD_sub_bind"/>
    <property type="match status" value="2"/>
</dbReference>
<sequence length="259" mass="29307">MLDFNKSKFLERNMKVLITGLKGTLGPVVARVFEQQRAEILSWDRSIVDPENTEATAQYLEALQTEAIVHLAMGSERWAAQLAGYAAKQHIPFVFTSSVMVFDDEPDGPHHPADPRTEKDGYGTYKVRCEDAILATNKNAIIARIGWQIDPSGEGNNMLAHLDQWQEREGKIEASTRWKPACSFMEDTAESLWNLLQTGKGGIYHLDANAQDAWTFDQVVLALKKKFDRAWEVVPLAGYQHDQRLAGHEGWIRRLSERI</sequence>
<dbReference type="InterPro" id="IPR036291">
    <property type="entry name" value="NAD(P)-bd_dom_sf"/>
</dbReference>
<comment type="similarity">
    <text evidence="1 2">Belongs to the dTDP-4-dehydrorhamnose reductase family.</text>
</comment>
<proteinExistence type="inferred from homology"/>
<dbReference type="Proteomes" id="UP000632222">
    <property type="component" value="Unassembled WGS sequence"/>
</dbReference>
<accession>A0ABQ2CXA4</accession>
<evidence type="ECO:0000256" key="2">
    <source>
        <dbReference type="RuleBase" id="RU364082"/>
    </source>
</evidence>
<comment type="caution">
    <text evidence="4">The sequence shown here is derived from an EMBL/GenBank/DDBJ whole genome shotgun (WGS) entry which is preliminary data.</text>
</comment>
<evidence type="ECO:0000256" key="1">
    <source>
        <dbReference type="ARBA" id="ARBA00010944"/>
    </source>
</evidence>
<gene>
    <name evidence="4" type="ORF">GCM10008938_09120</name>
</gene>
<comment type="function">
    <text evidence="2">Catalyzes the reduction of dTDP-6-deoxy-L-lyxo-4-hexulose to yield dTDP-L-rhamnose.</text>
</comment>
<keyword evidence="2" id="KW-0560">Oxidoreductase</keyword>
<dbReference type="PANTHER" id="PTHR10491">
    <property type="entry name" value="DTDP-4-DEHYDRORHAMNOSE REDUCTASE"/>
    <property type="match status" value="1"/>
</dbReference>
<dbReference type="InterPro" id="IPR029903">
    <property type="entry name" value="RmlD-like-bd"/>
</dbReference>
<keyword evidence="5" id="KW-1185">Reference proteome</keyword>
<name>A0ABQ2CXA4_9DEIO</name>
<comment type="pathway">
    <text evidence="2">Carbohydrate biosynthesis; dTDP-L-rhamnose biosynthesis.</text>
</comment>